<gene>
    <name evidence="3" type="ORF">O181_087460</name>
</gene>
<organism evidence="3 4">
    <name type="scientific">Austropuccinia psidii MF-1</name>
    <dbReference type="NCBI Taxonomy" id="1389203"/>
    <lineage>
        <taxon>Eukaryota</taxon>
        <taxon>Fungi</taxon>
        <taxon>Dikarya</taxon>
        <taxon>Basidiomycota</taxon>
        <taxon>Pucciniomycotina</taxon>
        <taxon>Pucciniomycetes</taxon>
        <taxon>Pucciniales</taxon>
        <taxon>Sphaerophragmiaceae</taxon>
        <taxon>Austropuccinia</taxon>
    </lineage>
</organism>
<dbReference type="SUPFAM" id="SSF56672">
    <property type="entry name" value="DNA/RNA polymerases"/>
    <property type="match status" value="1"/>
</dbReference>
<accession>A0A9Q3P1Y8</accession>
<dbReference type="PANTHER" id="PTHR36688">
    <property type="entry name" value="ENDO/EXONUCLEASE/PHOSPHATASE DOMAIN-CONTAINING PROTEIN"/>
    <property type="match status" value="1"/>
</dbReference>
<reference evidence="3" key="1">
    <citation type="submission" date="2021-03" db="EMBL/GenBank/DDBJ databases">
        <title>Draft genome sequence of rust myrtle Austropuccinia psidii MF-1, a brazilian biotype.</title>
        <authorList>
            <person name="Quecine M.C."/>
            <person name="Pachon D.M.R."/>
            <person name="Bonatelli M.L."/>
            <person name="Correr F.H."/>
            <person name="Franceschini L.M."/>
            <person name="Leite T.F."/>
            <person name="Margarido G.R.A."/>
            <person name="Almeida C.A."/>
            <person name="Ferrarezi J.A."/>
            <person name="Labate C.A."/>
        </authorList>
    </citation>
    <scope>NUCLEOTIDE SEQUENCE</scope>
    <source>
        <strain evidence="3">MF-1</strain>
    </source>
</reference>
<protein>
    <recommendedName>
        <fullName evidence="2">Reverse transcriptase domain-containing protein</fullName>
    </recommendedName>
</protein>
<feature type="domain" description="Reverse transcriptase" evidence="2">
    <location>
        <begin position="485"/>
        <end position="752"/>
    </location>
</feature>
<dbReference type="InterPro" id="IPR005135">
    <property type="entry name" value="Endo/exonuclease/phosphatase"/>
</dbReference>
<dbReference type="Proteomes" id="UP000765509">
    <property type="component" value="Unassembled WGS sequence"/>
</dbReference>
<dbReference type="PANTHER" id="PTHR36688:SF1">
    <property type="entry name" value="ENDONUCLEASE_EXONUCLEASE_PHOSPHATASE DOMAIN-CONTAINING PROTEIN"/>
    <property type="match status" value="1"/>
</dbReference>
<proteinExistence type="predicted"/>
<evidence type="ECO:0000313" key="4">
    <source>
        <dbReference type="Proteomes" id="UP000765509"/>
    </source>
</evidence>
<dbReference type="Pfam" id="PF14529">
    <property type="entry name" value="Exo_endo_phos_2"/>
    <property type="match status" value="1"/>
</dbReference>
<dbReference type="GO" id="GO:0003824">
    <property type="term" value="F:catalytic activity"/>
    <property type="evidence" value="ECO:0007669"/>
    <property type="project" value="InterPro"/>
</dbReference>
<feature type="region of interest" description="Disordered" evidence="1">
    <location>
        <begin position="1"/>
        <end position="31"/>
    </location>
</feature>
<dbReference type="AlphaFoldDB" id="A0A9Q3P1Y8"/>
<dbReference type="Gene3D" id="3.60.10.10">
    <property type="entry name" value="Endonuclease/exonuclease/phosphatase"/>
    <property type="match status" value="1"/>
</dbReference>
<feature type="compositionally biased region" description="Polar residues" evidence="1">
    <location>
        <begin position="1"/>
        <end position="12"/>
    </location>
</feature>
<sequence>MSIAHNQNSPFQGYTYTNTDNDNDPNEQLDQGNLENTEQISILQINVEGLSMAKRTYLERMSKEHKVNILCLQETHIPKGAPPDRFKIQGFQLTCHDDHPKYGTAIYIREDTSPYTIIPPSNINDTSIIGINVRGISIFNTYKPPNTSWAHGSLPTITKPSVLLGDFNNHNTLWGYDTTDEAGEALEEWFGSQDLYLIQDLKGPKTFWSARWNSGYNPDLTLVSLDNDGIPYPAERTVIGDFPNSQHRLILTKLGATIPYHKSLQIPRWNFRKANWQGFQKYIEEIVNRIPKSHNSIDRFTGLLIKAAKLNIPRGYRKSYVAGWDENSEELFIKYKQNPTAELGRSLLASLNEGKSRRWIDTIESLDTKKNSREAWKLLHRLEGKYVPSQTPLVKSQAISSALVGNSRIEVDKTHAKSIKKDLQHLTATCQPHPVLTERFSIDDTSNAINDLKMGKAPGKDKIHPKFLYNLGPKARLWLANVFFEIFVTGNIPRTWKTANIIALLKPGKPADNPNSYRPVALLSVLSKLMERIILKKISPVIEPHIPIHQAGFRPNRSCCDQVLALTSHIEKGYNDKNKSGAAFIDLSAAYGTVWKDGLLWKLSNIIQCPRLVRYIKATLGNRNFKVYLGNQISRTHILNNGLPQGSVTAPILFNIYTHDIPCTDSKLFSYADVICIVTQNKKFENIERTLTSDLLSLEHFFQKWRLRPNPQKTMITTFHLNNREANKEILVHFCGEKIKNEKTPVYLGITLDRTLSFKTHLHKVSAKLKTRIGLINKLAGTTWGAATNTLRTSSLALAYSVAEYCAPVWAGSAHTEVVDIQLRKALRTISGTVLSTKKQWLPYLASIEPPHIRRQNSVLKEKDKIDKYQELPIHEDGIINPRLKSRKPFLFRARIITEMRENTPDAWQVEWQQERAGGIQIDNVRTPVLGMDLPRKTWVRLNRIRTGQGRCNELMHKWKFRDSPECDCGATMTK</sequence>
<dbReference type="PROSITE" id="PS50878">
    <property type="entry name" value="RT_POL"/>
    <property type="match status" value="1"/>
</dbReference>
<dbReference type="SUPFAM" id="SSF56219">
    <property type="entry name" value="DNase I-like"/>
    <property type="match status" value="1"/>
</dbReference>
<dbReference type="Pfam" id="PF00078">
    <property type="entry name" value="RVT_1"/>
    <property type="match status" value="1"/>
</dbReference>
<keyword evidence="4" id="KW-1185">Reference proteome</keyword>
<name>A0A9Q3P1Y8_9BASI</name>
<evidence type="ECO:0000313" key="3">
    <source>
        <dbReference type="EMBL" id="MBW0547745.1"/>
    </source>
</evidence>
<comment type="caution">
    <text evidence="3">The sequence shown here is derived from an EMBL/GenBank/DDBJ whole genome shotgun (WGS) entry which is preliminary data.</text>
</comment>
<dbReference type="CDD" id="cd01650">
    <property type="entry name" value="RT_nLTR_like"/>
    <property type="match status" value="1"/>
</dbReference>
<dbReference type="InterPro" id="IPR000477">
    <property type="entry name" value="RT_dom"/>
</dbReference>
<dbReference type="InterPro" id="IPR036691">
    <property type="entry name" value="Endo/exonu/phosph_ase_sf"/>
</dbReference>
<dbReference type="InterPro" id="IPR043502">
    <property type="entry name" value="DNA/RNA_pol_sf"/>
</dbReference>
<evidence type="ECO:0000256" key="1">
    <source>
        <dbReference type="SAM" id="MobiDB-lite"/>
    </source>
</evidence>
<dbReference type="InterPro" id="IPR052560">
    <property type="entry name" value="RdDP_mobile_element"/>
</dbReference>
<dbReference type="EMBL" id="AVOT02052840">
    <property type="protein sequence ID" value="MBW0547745.1"/>
    <property type="molecule type" value="Genomic_DNA"/>
</dbReference>
<dbReference type="OrthoDB" id="3935025at2759"/>
<evidence type="ECO:0000259" key="2">
    <source>
        <dbReference type="PROSITE" id="PS50878"/>
    </source>
</evidence>